<evidence type="ECO:0000313" key="2">
    <source>
        <dbReference type="Proteomes" id="UP001202248"/>
    </source>
</evidence>
<dbReference type="SUPFAM" id="SSF81631">
    <property type="entry name" value="PAP/OAS1 substrate-binding domain"/>
    <property type="match status" value="1"/>
</dbReference>
<dbReference type="Pfam" id="PF04439">
    <property type="entry name" value="Adenyl_transf"/>
    <property type="match status" value="1"/>
</dbReference>
<keyword evidence="2" id="KW-1185">Reference proteome</keyword>
<dbReference type="Proteomes" id="UP001202248">
    <property type="component" value="Unassembled WGS sequence"/>
</dbReference>
<name>A0ABS9SK25_9BACT</name>
<dbReference type="PIRSF" id="PIRSF000812">
    <property type="entry name" value="AAD"/>
    <property type="match status" value="1"/>
</dbReference>
<dbReference type="InterPro" id="IPR043519">
    <property type="entry name" value="NT_sf"/>
</dbReference>
<reference evidence="1 2" key="1">
    <citation type="submission" date="2022-02" db="EMBL/GenBank/DDBJ databases">
        <authorList>
            <person name="Min J."/>
        </authorList>
    </citation>
    <scope>NUCLEOTIDE SEQUENCE [LARGE SCALE GENOMIC DNA]</scope>
    <source>
        <strain evidence="1 2">GR10-1</strain>
    </source>
</reference>
<gene>
    <name evidence="1" type="ORF">MKP09_12425</name>
</gene>
<dbReference type="Gene3D" id="3.30.460.10">
    <property type="entry name" value="Beta Polymerase, domain 2"/>
    <property type="match status" value="1"/>
</dbReference>
<protein>
    <submittedName>
        <fullName evidence="1">Aminoglycoside 6-adenylyltransferase</fullName>
    </submittedName>
</protein>
<dbReference type="InterPro" id="IPR007530">
    <property type="entry name" value="Aminoglycoside_adenylylTfrase"/>
</dbReference>
<proteinExistence type="predicted"/>
<accession>A0ABS9SK25</accession>
<dbReference type="SUPFAM" id="SSF81301">
    <property type="entry name" value="Nucleotidyltransferase"/>
    <property type="match status" value="1"/>
</dbReference>
<organism evidence="1 2">
    <name type="scientific">Niabella ginsengisoli</name>
    <dbReference type="NCBI Taxonomy" id="522298"/>
    <lineage>
        <taxon>Bacteria</taxon>
        <taxon>Pseudomonadati</taxon>
        <taxon>Bacteroidota</taxon>
        <taxon>Chitinophagia</taxon>
        <taxon>Chitinophagales</taxon>
        <taxon>Chitinophagaceae</taxon>
        <taxon>Niabella</taxon>
    </lineage>
</organism>
<dbReference type="EMBL" id="JAKWBL010000002">
    <property type="protein sequence ID" value="MCH5598660.1"/>
    <property type="molecule type" value="Genomic_DNA"/>
</dbReference>
<evidence type="ECO:0000313" key="1">
    <source>
        <dbReference type="EMBL" id="MCH5598660.1"/>
    </source>
</evidence>
<sequence>MINQNDIQNKILNLAKADDRIRAVILNGSRANPNVNPDKYQDFDIVFIVKDFDSFLTDRSWINVLGKPILQQLPDEMDLGKNANEETLSFGFLMIFEDENRIDLTLFLYEKFETHFEIDSLAIVWLDKDNLFKNISKPSDKDYHITEPNQQEFSEVCNEFWWTITNVAKGLKREEIIYAKDMMENVVRPMFWRLIEWNIGSENDFGISVGKSGKFAKNFITESLYKNILRTYSDSNIENNWNSLLLMVEIFNKKQKKLANKLNFQIDTIEAENSTKYIQKIRLE</sequence>
<comment type="caution">
    <text evidence="1">The sequence shown here is derived from an EMBL/GenBank/DDBJ whole genome shotgun (WGS) entry which is preliminary data.</text>
</comment>
<dbReference type="RefSeq" id="WP_240830324.1">
    <property type="nucleotide sequence ID" value="NZ_JAKWBL010000002.1"/>
</dbReference>